<dbReference type="InterPro" id="IPR013917">
    <property type="entry name" value="tRNA_wybutosine-synth"/>
</dbReference>
<dbReference type="PANTHER" id="PTHR13930:SF0">
    <property type="entry name" value="S-ADENOSYL-L-METHIONINE-DEPENDENT TRNA 4-DEMETHYLWYOSINE SYNTHASE TYW1-RELATED"/>
    <property type="match status" value="1"/>
</dbReference>
<evidence type="ECO:0000256" key="3">
    <source>
        <dbReference type="ARBA" id="ARBA00010115"/>
    </source>
</evidence>
<dbReference type="InterPro" id="IPR029039">
    <property type="entry name" value="Flavoprotein-like_sf"/>
</dbReference>
<keyword evidence="12" id="KW-0456">Lyase</keyword>
<dbReference type="GO" id="GO:0046872">
    <property type="term" value="F:metal ion binding"/>
    <property type="evidence" value="ECO:0007669"/>
    <property type="project" value="UniProtKB-KW"/>
</dbReference>
<dbReference type="InterPro" id="IPR034556">
    <property type="entry name" value="tRNA_wybutosine-synthase"/>
</dbReference>
<evidence type="ECO:0000256" key="1">
    <source>
        <dbReference type="ARBA" id="ARBA00001966"/>
    </source>
</evidence>
<dbReference type="PROSITE" id="PS50902">
    <property type="entry name" value="FLAVODOXIN_LIKE"/>
    <property type="match status" value="1"/>
</dbReference>
<evidence type="ECO:0000256" key="15">
    <source>
        <dbReference type="ARBA" id="ARBA00077859"/>
    </source>
</evidence>
<evidence type="ECO:0000256" key="6">
    <source>
        <dbReference type="ARBA" id="ARBA00022691"/>
    </source>
</evidence>
<evidence type="ECO:0000256" key="9">
    <source>
        <dbReference type="ARBA" id="ARBA00022741"/>
    </source>
</evidence>
<dbReference type="GO" id="GO:0051539">
    <property type="term" value="F:4 iron, 4 sulfur cluster binding"/>
    <property type="evidence" value="ECO:0007669"/>
    <property type="project" value="UniProtKB-KW"/>
</dbReference>
<comment type="catalytic activity">
    <reaction evidence="13">
        <text>N(1)-methylguanosine(37) in tRNA(Phe) + pyruvate + S-adenosyl-L-methionine = 4-demethylwyosine(37) in tRNA(Phe) + 5'-deoxyadenosine + L-methionine + CO2 + H2O</text>
        <dbReference type="Rhea" id="RHEA:36347"/>
        <dbReference type="Rhea" id="RHEA-COMP:10164"/>
        <dbReference type="Rhea" id="RHEA-COMP:10165"/>
        <dbReference type="ChEBI" id="CHEBI:15361"/>
        <dbReference type="ChEBI" id="CHEBI:15377"/>
        <dbReference type="ChEBI" id="CHEBI:16526"/>
        <dbReference type="ChEBI" id="CHEBI:17319"/>
        <dbReference type="ChEBI" id="CHEBI:57844"/>
        <dbReference type="ChEBI" id="CHEBI:59789"/>
        <dbReference type="ChEBI" id="CHEBI:64315"/>
        <dbReference type="ChEBI" id="CHEBI:73542"/>
        <dbReference type="EC" id="4.1.3.44"/>
    </reaction>
</comment>
<dbReference type="SFLD" id="SFLDS00029">
    <property type="entry name" value="Radical_SAM"/>
    <property type="match status" value="1"/>
</dbReference>
<dbReference type="InterPro" id="IPR058240">
    <property type="entry name" value="rSAM_sf"/>
</dbReference>
<comment type="similarity">
    <text evidence="3">Belongs to the TYW1 family.</text>
</comment>
<dbReference type="GO" id="GO:0102521">
    <property type="term" value="F:tRNA-4-demethylwyosine synthase activity"/>
    <property type="evidence" value="ECO:0007669"/>
    <property type="project" value="UniProtKB-EC"/>
</dbReference>
<keyword evidence="11" id="KW-0411">Iron-sulfur</keyword>
<feature type="domain" description="Flavodoxin-like" evidence="17">
    <location>
        <begin position="177"/>
        <end position="333"/>
    </location>
</feature>
<evidence type="ECO:0000256" key="16">
    <source>
        <dbReference type="SAM" id="MobiDB-lite"/>
    </source>
</evidence>
<dbReference type="SFLD" id="SFLDF00284">
    <property type="entry name" value="tRNA_wybutosine-synthesizing"/>
    <property type="match status" value="1"/>
</dbReference>
<dbReference type="Gene3D" id="3.20.20.70">
    <property type="entry name" value="Aldolase class I"/>
    <property type="match status" value="1"/>
</dbReference>
<dbReference type="SFLD" id="SFLDG01071">
    <property type="entry name" value="tRNA_wybutosine-synthesizing"/>
    <property type="match status" value="1"/>
</dbReference>
<dbReference type="PANTHER" id="PTHR13930">
    <property type="entry name" value="S-ADENOSYL-L-METHIONINE-DEPENDENT TRNA 4-DEMETHYLWYOSINE SYNTHASE"/>
    <property type="match status" value="1"/>
</dbReference>
<comment type="cofactor">
    <cofactor evidence="1">
        <name>[4Fe-4S] cluster</name>
        <dbReference type="ChEBI" id="CHEBI:49883"/>
    </cofactor>
</comment>
<dbReference type="Gene3D" id="3.40.50.360">
    <property type="match status" value="1"/>
</dbReference>
<dbReference type="EC" id="4.1.3.44" evidence="4"/>
<dbReference type="UniPathway" id="UPA00375"/>
<accession>A0A376B486</accession>
<dbReference type="Pfam" id="PF00258">
    <property type="entry name" value="Flavodoxin_1"/>
    <property type="match status" value="1"/>
</dbReference>
<keyword evidence="5" id="KW-0004">4Fe-4S</keyword>
<protein>
    <recommendedName>
        <fullName evidence="14">S-adenosyl-L-methionine-dependent tRNA 4-demethylwyosine synthase</fullName>
        <ecNumber evidence="4">4.1.3.44</ecNumber>
    </recommendedName>
    <alternativeName>
        <fullName evidence="15">tRNA wybutosine-synthesizing protein 1</fullName>
    </alternativeName>
</protein>
<dbReference type="EMBL" id="UFAJ01000153">
    <property type="protein sequence ID" value="SSD59505.1"/>
    <property type="molecule type" value="Genomic_DNA"/>
</dbReference>
<comment type="pathway">
    <text evidence="2">tRNA modification; wybutosine-tRNA(Phe) biosynthesis.</text>
</comment>
<dbReference type="InterPro" id="IPR008254">
    <property type="entry name" value="Flavodoxin/NO_synth"/>
</dbReference>
<dbReference type="SUPFAM" id="SSF102114">
    <property type="entry name" value="Radical SAM enzymes"/>
    <property type="match status" value="1"/>
</dbReference>
<evidence type="ECO:0000256" key="10">
    <source>
        <dbReference type="ARBA" id="ARBA00023004"/>
    </source>
</evidence>
<name>A0A376B486_9ASCO</name>
<evidence type="ECO:0000256" key="7">
    <source>
        <dbReference type="ARBA" id="ARBA00022694"/>
    </source>
</evidence>
<keyword evidence="6" id="KW-0949">S-adenosyl-L-methionine</keyword>
<keyword evidence="20" id="KW-1185">Reference proteome</keyword>
<keyword evidence="7" id="KW-0819">tRNA processing</keyword>
<gene>
    <name evidence="19" type="ORF">SCODWIG_01266</name>
</gene>
<evidence type="ECO:0000256" key="11">
    <source>
        <dbReference type="ARBA" id="ARBA00023014"/>
    </source>
</evidence>
<dbReference type="PROSITE" id="PS51918">
    <property type="entry name" value="RADICAL_SAM"/>
    <property type="match status" value="1"/>
</dbReference>
<keyword evidence="8" id="KW-0479">Metal-binding</keyword>
<evidence type="ECO:0000256" key="14">
    <source>
        <dbReference type="ARBA" id="ARBA00071388"/>
    </source>
</evidence>
<dbReference type="FunFam" id="3.20.20.70:FF:000196">
    <property type="entry name" value="S-adenosyl-L-methionine-dependent tRNA 4-demethylwyosine synthase"/>
    <property type="match status" value="1"/>
</dbReference>
<evidence type="ECO:0000256" key="4">
    <source>
        <dbReference type="ARBA" id="ARBA00012821"/>
    </source>
</evidence>
<keyword evidence="10" id="KW-0408">Iron</keyword>
<dbReference type="Proteomes" id="UP000262825">
    <property type="component" value="Unassembled WGS sequence"/>
</dbReference>
<evidence type="ECO:0000256" key="12">
    <source>
        <dbReference type="ARBA" id="ARBA00023239"/>
    </source>
</evidence>
<evidence type="ECO:0000256" key="5">
    <source>
        <dbReference type="ARBA" id="ARBA00022485"/>
    </source>
</evidence>
<dbReference type="InterPro" id="IPR007197">
    <property type="entry name" value="rSAM"/>
</dbReference>
<evidence type="ECO:0000256" key="13">
    <source>
        <dbReference type="ARBA" id="ARBA00049466"/>
    </source>
</evidence>
<dbReference type="Pfam" id="PF04055">
    <property type="entry name" value="Radical_SAM"/>
    <property type="match status" value="1"/>
</dbReference>
<organism evidence="19 20">
    <name type="scientific">Saccharomycodes ludwigii</name>
    <dbReference type="NCBI Taxonomy" id="36035"/>
    <lineage>
        <taxon>Eukaryota</taxon>
        <taxon>Fungi</taxon>
        <taxon>Dikarya</taxon>
        <taxon>Ascomycota</taxon>
        <taxon>Saccharomycotina</taxon>
        <taxon>Saccharomycetes</taxon>
        <taxon>Saccharomycodales</taxon>
        <taxon>Saccharomycodaceae</taxon>
        <taxon>Saccharomycodes</taxon>
    </lineage>
</organism>
<dbReference type="GO" id="GO:0031591">
    <property type="term" value="P:wybutosine biosynthetic process"/>
    <property type="evidence" value="ECO:0007669"/>
    <property type="project" value="TreeGrafter"/>
</dbReference>
<evidence type="ECO:0000313" key="19">
    <source>
        <dbReference type="EMBL" id="SSD59505.1"/>
    </source>
</evidence>
<dbReference type="AlphaFoldDB" id="A0A376B486"/>
<evidence type="ECO:0000259" key="18">
    <source>
        <dbReference type="PROSITE" id="PS51918"/>
    </source>
</evidence>
<dbReference type="Pfam" id="PF08608">
    <property type="entry name" value="Wyosine_form"/>
    <property type="match status" value="1"/>
</dbReference>
<dbReference type="VEuPathDB" id="FungiDB:SCODWIG_01266"/>
<evidence type="ECO:0000313" key="20">
    <source>
        <dbReference type="Proteomes" id="UP000262825"/>
    </source>
</evidence>
<sequence length="763" mass="86157">MLKLILEYLLCILSISLYLIHGGRVTIALAVIVGFNVYEYEKYQSKKNSNPPLVSKEEKPITKKKTCCGGKGGASCCSKNNKSNGKKCACSGGGGNCGKSKTVGSQGDEKKTTSSNVANNSNSVEEIDFTNAFKKVSSKKNTTKKSPASSKNVKVSAKKNIPKSGLTVSNNLLDSQIYILYSTLQGAGERAANTVKERLGFLYPNDLKKEPIIVHLDEVNDLEDYFVNVPKNSIYIMVVPSYDTDSPLDYSLETLDEISNDFRIDKYPLQKLVGFSVLGLGDSESWPEKFCYQAKQLDQLLSTIGGRRIFPMGQICMKRDKWGAVEEWADLLGETLKDNEPILYEYDEDEQETSEPVVDLEDIGKSEELDTTTKKMVSENSPTYKNLTKQGYTVIGSHSGVKICRWTKNDLRGRGSCYKHSLFNIVSSRCMELTPSLACSSKCVFCWRHGTNPVSKNWRWEIDEPEYILEEGLKGHYSKIKQMRGVPGVRADRFQKAFQVRHCALSLVGEPIMYPHINKFVELLHEKDISSFLVCNAQHPSQLKAMRKVTQLYLSIDAPTKSELKKVDRPLYKDFWERMMECLDIIRTTQSHQRTVLRLTLVKGFNMADVSSYADIVEKGLPCFIEVKGATFCGSSDGNGNPLTMQNIPYYEECVKFVESLTEELNRRGLEYGVAAEHAHSNCILIASRKFYIDGEWYTHIDFDKFFELLRSDVPFTNVDYIAKTPEWALFGSGGFAPDNVRFYRKKKDRNDDTKEQKQENVA</sequence>
<dbReference type="GO" id="GO:0010181">
    <property type="term" value="F:FMN binding"/>
    <property type="evidence" value="ECO:0007669"/>
    <property type="project" value="InterPro"/>
</dbReference>
<reference evidence="20" key="1">
    <citation type="submission" date="2018-06" db="EMBL/GenBank/DDBJ databases">
        <authorList>
            <person name="Guldener U."/>
        </authorList>
    </citation>
    <scope>NUCLEOTIDE SEQUENCE [LARGE SCALE GENOMIC DNA]</scope>
    <source>
        <strain evidence="20">UTAD17</strain>
    </source>
</reference>
<dbReference type="SUPFAM" id="SSF52218">
    <property type="entry name" value="Flavoproteins"/>
    <property type="match status" value="1"/>
</dbReference>
<keyword evidence="9" id="KW-0547">Nucleotide-binding</keyword>
<dbReference type="InterPro" id="IPR013785">
    <property type="entry name" value="Aldolase_TIM"/>
</dbReference>
<feature type="region of interest" description="Disordered" evidence="16">
    <location>
        <begin position="97"/>
        <end position="119"/>
    </location>
</feature>
<proteinExistence type="inferred from homology"/>
<evidence type="ECO:0000256" key="8">
    <source>
        <dbReference type="ARBA" id="ARBA00022723"/>
    </source>
</evidence>
<evidence type="ECO:0000259" key="17">
    <source>
        <dbReference type="PROSITE" id="PS50902"/>
    </source>
</evidence>
<feature type="domain" description="Radical SAM core" evidence="18">
    <location>
        <begin position="423"/>
        <end position="675"/>
    </location>
</feature>
<evidence type="ECO:0000256" key="2">
    <source>
        <dbReference type="ARBA" id="ARBA00004797"/>
    </source>
</evidence>